<feature type="non-terminal residue" evidence="1">
    <location>
        <position position="1"/>
    </location>
</feature>
<feature type="non-terminal residue" evidence="1">
    <location>
        <position position="69"/>
    </location>
</feature>
<name>A0A317SZI9_9PEZI</name>
<dbReference type="STRING" id="42249.A0A317SZI9"/>
<dbReference type="AlphaFoldDB" id="A0A317SZI9"/>
<dbReference type="OrthoDB" id="2506088at2759"/>
<reference evidence="1 2" key="1">
    <citation type="submission" date="2018-03" db="EMBL/GenBank/DDBJ databases">
        <title>Genomes of Pezizomycetes fungi and the evolution of truffles.</title>
        <authorList>
            <person name="Murat C."/>
            <person name="Payen T."/>
            <person name="Noel B."/>
            <person name="Kuo A."/>
            <person name="Martin F.M."/>
        </authorList>
    </citation>
    <scope>NUCLEOTIDE SEQUENCE [LARGE SCALE GENOMIC DNA]</scope>
    <source>
        <strain evidence="1">091103-1</strain>
    </source>
</reference>
<evidence type="ECO:0000313" key="1">
    <source>
        <dbReference type="EMBL" id="PWW79839.1"/>
    </source>
</evidence>
<evidence type="ECO:0000313" key="2">
    <source>
        <dbReference type="Proteomes" id="UP000246991"/>
    </source>
</evidence>
<proteinExistence type="predicted"/>
<comment type="caution">
    <text evidence="1">The sequence shown here is derived from an EMBL/GenBank/DDBJ whole genome shotgun (WGS) entry which is preliminary data.</text>
</comment>
<protein>
    <submittedName>
        <fullName evidence="1">Uncharacterized protein</fullName>
    </submittedName>
</protein>
<keyword evidence="2" id="KW-1185">Reference proteome</keyword>
<accession>A0A317SZI9</accession>
<dbReference type="EMBL" id="PYWC01000006">
    <property type="protein sequence ID" value="PWW79839.1"/>
    <property type="molecule type" value="Genomic_DNA"/>
</dbReference>
<gene>
    <name evidence="1" type="ORF">C7212DRAFT_123081</name>
</gene>
<sequence length="69" mass="7840">KPKYHLLCHAKLWIQRYGILSNSHVETEESINAEIRSSLEHTNRQAPSKDLAYRYASAEGLRFVAQGGV</sequence>
<dbReference type="Proteomes" id="UP000246991">
    <property type="component" value="Unassembled WGS sequence"/>
</dbReference>
<organism evidence="1 2">
    <name type="scientific">Tuber magnatum</name>
    <name type="common">white Piedmont truffle</name>
    <dbReference type="NCBI Taxonomy" id="42249"/>
    <lineage>
        <taxon>Eukaryota</taxon>
        <taxon>Fungi</taxon>
        <taxon>Dikarya</taxon>
        <taxon>Ascomycota</taxon>
        <taxon>Pezizomycotina</taxon>
        <taxon>Pezizomycetes</taxon>
        <taxon>Pezizales</taxon>
        <taxon>Tuberaceae</taxon>
        <taxon>Tuber</taxon>
    </lineage>
</organism>